<dbReference type="InterPro" id="IPR000504">
    <property type="entry name" value="RRM_dom"/>
</dbReference>
<keyword evidence="7" id="KW-1185">Reference proteome</keyword>
<dbReference type="SUPFAM" id="SSF54928">
    <property type="entry name" value="RNA-binding domain, RBD"/>
    <property type="match status" value="1"/>
</dbReference>
<dbReference type="Proteomes" id="UP000243459">
    <property type="component" value="Chromosome 3"/>
</dbReference>
<evidence type="ECO:0000259" key="5">
    <source>
        <dbReference type="PROSITE" id="PS50102"/>
    </source>
</evidence>
<feature type="compositionally biased region" description="Basic and acidic residues" evidence="4">
    <location>
        <begin position="335"/>
        <end position="357"/>
    </location>
</feature>
<dbReference type="InterPro" id="IPR011059">
    <property type="entry name" value="Metal-dep_hydrolase_composite"/>
</dbReference>
<dbReference type="InterPro" id="IPR035979">
    <property type="entry name" value="RBD_domain_sf"/>
</dbReference>
<dbReference type="EMBL" id="CM007383">
    <property type="protein sequence ID" value="ONK76200.1"/>
    <property type="molecule type" value="Genomic_DNA"/>
</dbReference>
<keyword evidence="1" id="KW-0677">Repeat</keyword>
<dbReference type="Pfam" id="PF11835">
    <property type="entry name" value="RRM_8"/>
    <property type="match status" value="1"/>
</dbReference>
<feature type="compositionally biased region" description="Polar residues" evidence="4">
    <location>
        <begin position="407"/>
        <end position="427"/>
    </location>
</feature>
<feature type="domain" description="RRM" evidence="5">
    <location>
        <begin position="161"/>
        <end position="235"/>
    </location>
</feature>
<dbReference type="Gene3D" id="2.30.40.10">
    <property type="entry name" value="Urease, subunit C, domain 1"/>
    <property type="match status" value="1"/>
</dbReference>
<dbReference type="AlphaFoldDB" id="A0A5P1FHY9"/>
<dbReference type="Pfam" id="PF20669">
    <property type="entry name" value="Exo70_N"/>
    <property type="match status" value="1"/>
</dbReference>
<dbReference type="InterPro" id="IPR021790">
    <property type="entry name" value="PTBP1-like_RRM2"/>
</dbReference>
<dbReference type="Gramene" id="ONK76200">
    <property type="protein sequence ID" value="ONK76200"/>
    <property type="gene ID" value="A4U43_C03F25010"/>
</dbReference>
<feature type="compositionally biased region" description="Basic and acidic residues" evidence="4">
    <location>
        <begin position="387"/>
        <end position="403"/>
    </location>
</feature>
<evidence type="ECO:0000256" key="1">
    <source>
        <dbReference type="ARBA" id="ARBA00022737"/>
    </source>
</evidence>
<dbReference type="InterPro" id="IPR012677">
    <property type="entry name" value="Nucleotide-bd_a/b_plait_sf"/>
</dbReference>
<dbReference type="GO" id="GO:0003723">
    <property type="term" value="F:RNA binding"/>
    <property type="evidence" value="ECO:0007669"/>
    <property type="project" value="UniProtKB-UniRule"/>
</dbReference>
<dbReference type="Gene3D" id="3.20.20.140">
    <property type="entry name" value="Metal-dependent hydrolases"/>
    <property type="match status" value="1"/>
</dbReference>
<accession>A0A5P1FHY9</accession>
<dbReference type="PANTHER" id="PTHR15592">
    <property type="entry name" value="MATRIN 3/NUCLEAR PROTEIN 220-RELATED"/>
    <property type="match status" value="1"/>
</dbReference>
<reference evidence="7" key="1">
    <citation type="journal article" date="2017" name="Nat. Commun.">
        <title>The asparagus genome sheds light on the origin and evolution of a young Y chromosome.</title>
        <authorList>
            <person name="Harkess A."/>
            <person name="Zhou J."/>
            <person name="Xu C."/>
            <person name="Bowers J.E."/>
            <person name="Van der Hulst R."/>
            <person name="Ayyampalayam S."/>
            <person name="Mercati F."/>
            <person name="Riccardi P."/>
            <person name="McKain M.R."/>
            <person name="Kakrana A."/>
            <person name="Tang H."/>
            <person name="Ray J."/>
            <person name="Groenendijk J."/>
            <person name="Arikit S."/>
            <person name="Mathioni S.M."/>
            <person name="Nakano M."/>
            <person name="Shan H."/>
            <person name="Telgmann-Rauber A."/>
            <person name="Kanno A."/>
            <person name="Yue Z."/>
            <person name="Chen H."/>
            <person name="Li W."/>
            <person name="Chen Y."/>
            <person name="Xu X."/>
            <person name="Zhang Y."/>
            <person name="Luo S."/>
            <person name="Chen H."/>
            <person name="Gao J."/>
            <person name="Mao Z."/>
            <person name="Pires J.C."/>
            <person name="Luo M."/>
            <person name="Kudrna D."/>
            <person name="Wing R.A."/>
            <person name="Meyers B.C."/>
            <person name="Yi K."/>
            <person name="Kong H."/>
            <person name="Lavrijsen P."/>
            <person name="Sunseri F."/>
            <person name="Falavigna A."/>
            <person name="Ye Y."/>
            <person name="Leebens-Mack J.H."/>
            <person name="Chen G."/>
        </authorList>
    </citation>
    <scope>NUCLEOTIDE SEQUENCE [LARGE SCALE GENOMIC DNA]</scope>
    <source>
        <strain evidence="7">cv. DH0086</strain>
    </source>
</reference>
<keyword evidence="2 3" id="KW-0694">RNA-binding</keyword>
<gene>
    <name evidence="6" type="ORF">A4U43_C03F25010</name>
</gene>
<dbReference type="Gene3D" id="3.30.70.330">
    <property type="match status" value="1"/>
</dbReference>
<protein>
    <recommendedName>
        <fullName evidence="5">RRM domain-containing protein</fullName>
    </recommendedName>
</protein>
<feature type="region of interest" description="Disordered" evidence="4">
    <location>
        <begin position="279"/>
        <end position="427"/>
    </location>
</feature>
<evidence type="ECO:0000256" key="3">
    <source>
        <dbReference type="PROSITE-ProRule" id="PRU00176"/>
    </source>
</evidence>
<dbReference type="GO" id="GO:0016810">
    <property type="term" value="F:hydrolase activity, acting on carbon-nitrogen (but not peptide) bonds"/>
    <property type="evidence" value="ECO:0007669"/>
    <property type="project" value="InterPro"/>
</dbReference>
<dbReference type="Gene3D" id="3.10.310.70">
    <property type="match status" value="1"/>
</dbReference>
<proteinExistence type="predicted"/>
<feature type="region of interest" description="Disordered" evidence="4">
    <location>
        <begin position="132"/>
        <end position="155"/>
    </location>
</feature>
<sequence>MTCRSEMVYQLSNKARRNCGNIGIAQVAAASWANSPSADEESLPSACKEHTLQTELIGLGIEKLDLQGKVVVSGFIGSHVHLVASGLQMGRVELRDVKSQEDFVQKVKEAVRDKTRGEWVFLQVLQSFNEDEELPNPSLDKMSEPSKVLQESADQDSPSNRVLFVTIHTMIYPITKEVLHQVFSPYGFVEKIVTVGFQALIQFQSQQNAVEAMNSLQGRCIYDGCCRLAIQFSYLNDLGKEQVTKRIHRGSKNLGQEILGSGPKDDHQTYSKNISVASPASVENPSNFARNKGRWPPGSKASAKSTDVDAKAQPPVSASAQTETSGRKWKSHIKQQKEQDTAGKYIDGEQTLKDMDSSLRSTSKAPSVDQADLDDSVKLRSGRKHPLKTEDISHTPDNKKKQDASLVGSSSTSNPTPNQGSKQFLPNMVTTDGESRAQLGVLKEKFSLELRGMQISKKSTPSVRAMQSLREKLPANKVKEEFLKAVAENQAESKILKGPHEDLESYLEAIDQLRANVRFFNSNKSLKSSDGLLNHANNNVRFFNSNKSLKSSDGLLNHANNMLMLEFISDGNSQQQTYFLHT</sequence>
<feature type="compositionally biased region" description="Polar residues" evidence="4">
    <location>
        <begin position="279"/>
        <end position="289"/>
    </location>
</feature>
<evidence type="ECO:0000256" key="4">
    <source>
        <dbReference type="SAM" id="MobiDB-lite"/>
    </source>
</evidence>
<name>A0A5P1FHY9_ASPOF</name>
<dbReference type="PROSITE" id="PS50102">
    <property type="entry name" value="RRM"/>
    <property type="match status" value="1"/>
</dbReference>
<organism evidence="6 7">
    <name type="scientific">Asparagus officinalis</name>
    <name type="common">Garden asparagus</name>
    <dbReference type="NCBI Taxonomy" id="4686"/>
    <lineage>
        <taxon>Eukaryota</taxon>
        <taxon>Viridiplantae</taxon>
        <taxon>Streptophyta</taxon>
        <taxon>Embryophyta</taxon>
        <taxon>Tracheophyta</taxon>
        <taxon>Spermatophyta</taxon>
        <taxon>Magnoliopsida</taxon>
        <taxon>Liliopsida</taxon>
        <taxon>Asparagales</taxon>
        <taxon>Asparagaceae</taxon>
        <taxon>Asparagoideae</taxon>
        <taxon>Asparagus</taxon>
    </lineage>
</organism>
<evidence type="ECO:0000313" key="7">
    <source>
        <dbReference type="Proteomes" id="UP000243459"/>
    </source>
</evidence>
<evidence type="ECO:0000313" key="6">
    <source>
        <dbReference type="EMBL" id="ONK76200.1"/>
    </source>
</evidence>
<evidence type="ECO:0000256" key="2">
    <source>
        <dbReference type="ARBA" id="ARBA00022884"/>
    </source>
</evidence>
<dbReference type="Gene3D" id="1.20.1280.170">
    <property type="entry name" value="Exocyst complex component Exo70"/>
    <property type="match status" value="1"/>
</dbReference>